<dbReference type="EMBL" id="JACHEK010000004">
    <property type="protein sequence ID" value="MBB6144483.1"/>
    <property type="molecule type" value="Genomic_DNA"/>
</dbReference>
<dbReference type="Pfam" id="PF00072">
    <property type="entry name" value="Response_reg"/>
    <property type="match status" value="1"/>
</dbReference>
<name>A0A841JSV3_9BACT</name>
<sequence>MGVLSQHIVVGVDDDYGVRESLRNLMESAGYAPEVFPSGENFLQSGILASASCLITDARMPGMDGIELQRRVRLERPKLPVIFISAHNDKETRQRALNGGAIDFLFKPFDGANLLETIYRAVMTGD</sequence>
<dbReference type="Proteomes" id="UP000538666">
    <property type="component" value="Unassembled WGS sequence"/>
</dbReference>
<evidence type="ECO:0000256" key="1">
    <source>
        <dbReference type="ARBA" id="ARBA00022553"/>
    </source>
</evidence>
<evidence type="ECO:0000313" key="5">
    <source>
        <dbReference type="Proteomes" id="UP000538666"/>
    </source>
</evidence>
<dbReference type="GO" id="GO:0000160">
    <property type="term" value="P:phosphorelay signal transduction system"/>
    <property type="evidence" value="ECO:0007669"/>
    <property type="project" value="InterPro"/>
</dbReference>
<feature type="modified residue" description="4-aspartylphosphate" evidence="2">
    <location>
        <position position="57"/>
    </location>
</feature>
<proteinExistence type="predicted"/>
<dbReference type="PROSITE" id="PS50110">
    <property type="entry name" value="RESPONSE_REGULATORY"/>
    <property type="match status" value="1"/>
</dbReference>
<accession>A0A841JSV3</accession>
<dbReference type="RefSeq" id="WP_082125385.1">
    <property type="nucleotide sequence ID" value="NZ_JACHEK010000004.1"/>
</dbReference>
<dbReference type="PANTHER" id="PTHR44591:SF25">
    <property type="entry name" value="CHEMOTAXIS TWO-COMPONENT RESPONSE REGULATOR"/>
    <property type="match status" value="1"/>
</dbReference>
<feature type="domain" description="Response regulatory" evidence="3">
    <location>
        <begin position="8"/>
        <end position="122"/>
    </location>
</feature>
<dbReference type="InterPro" id="IPR050595">
    <property type="entry name" value="Bact_response_regulator"/>
</dbReference>
<dbReference type="SMART" id="SM00448">
    <property type="entry name" value="REC"/>
    <property type="match status" value="1"/>
</dbReference>
<gene>
    <name evidence="4" type="ORF">HNQ77_002435</name>
</gene>
<dbReference type="AlphaFoldDB" id="A0A841JSV3"/>
<dbReference type="SUPFAM" id="SSF52172">
    <property type="entry name" value="CheY-like"/>
    <property type="match status" value="1"/>
</dbReference>
<evidence type="ECO:0000313" key="4">
    <source>
        <dbReference type="EMBL" id="MBB6144483.1"/>
    </source>
</evidence>
<keyword evidence="1 2" id="KW-0597">Phosphoprotein</keyword>
<reference evidence="4 5" key="1">
    <citation type="submission" date="2020-08" db="EMBL/GenBank/DDBJ databases">
        <title>Genomic Encyclopedia of Type Strains, Phase IV (KMG-IV): sequencing the most valuable type-strain genomes for metagenomic binning, comparative biology and taxonomic classification.</title>
        <authorList>
            <person name="Goeker M."/>
        </authorList>
    </citation>
    <scope>NUCLEOTIDE SEQUENCE [LARGE SCALE GENOMIC DNA]</scope>
    <source>
        <strain evidence="4 5">DSM 103733</strain>
    </source>
</reference>
<dbReference type="Gene3D" id="3.40.50.2300">
    <property type="match status" value="1"/>
</dbReference>
<evidence type="ECO:0000259" key="3">
    <source>
        <dbReference type="PROSITE" id="PS50110"/>
    </source>
</evidence>
<protein>
    <submittedName>
        <fullName evidence="4">FixJ family two-component response regulator</fullName>
    </submittedName>
</protein>
<evidence type="ECO:0000256" key="2">
    <source>
        <dbReference type="PROSITE-ProRule" id="PRU00169"/>
    </source>
</evidence>
<keyword evidence="5" id="KW-1185">Reference proteome</keyword>
<dbReference type="PANTHER" id="PTHR44591">
    <property type="entry name" value="STRESS RESPONSE REGULATOR PROTEIN 1"/>
    <property type="match status" value="1"/>
</dbReference>
<dbReference type="InterPro" id="IPR001789">
    <property type="entry name" value="Sig_transdc_resp-reg_receiver"/>
</dbReference>
<dbReference type="InterPro" id="IPR011006">
    <property type="entry name" value="CheY-like_superfamily"/>
</dbReference>
<organism evidence="4 5">
    <name type="scientific">Silvibacterium bohemicum</name>
    <dbReference type="NCBI Taxonomy" id="1577686"/>
    <lineage>
        <taxon>Bacteria</taxon>
        <taxon>Pseudomonadati</taxon>
        <taxon>Acidobacteriota</taxon>
        <taxon>Terriglobia</taxon>
        <taxon>Terriglobales</taxon>
        <taxon>Acidobacteriaceae</taxon>
        <taxon>Silvibacterium</taxon>
    </lineage>
</organism>
<comment type="caution">
    <text evidence="4">The sequence shown here is derived from an EMBL/GenBank/DDBJ whole genome shotgun (WGS) entry which is preliminary data.</text>
</comment>
<dbReference type="OrthoDB" id="120990at2"/>